<dbReference type="EC" id="2.1.2.2" evidence="6"/>
<comment type="pathway">
    <text evidence="1 6">Purine metabolism; IMP biosynthesis via de novo pathway; N(2)-formyl-N(1)-(5-phospho-D-ribosyl)glycinamide from N(1)-(5-phospho-D-ribosyl)glycinamide (10-formyl THF route): step 1/1.</text>
</comment>
<dbReference type="GO" id="GO:0005829">
    <property type="term" value="C:cytosol"/>
    <property type="evidence" value="ECO:0007669"/>
    <property type="project" value="TreeGrafter"/>
</dbReference>
<dbReference type="HAMAP" id="MF_01930">
    <property type="entry name" value="PurN"/>
    <property type="match status" value="1"/>
</dbReference>
<dbReference type="Pfam" id="PF00551">
    <property type="entry name" value="Formyl_trans_N"/>
    <property type="match status" value="1"/>
</dbReference>
<evidence type="ECO:0000256" key="1">
    <source>
        <dbReference type="ARBA" id="ARBA00005054"/>
    </source>
</evidence>
<reference evidence="9 10" key="1">
    <citation type="submission" date="2019-07" db="EMBL/GenBank/DDBJ databases">
        <title>Rufibacter sp. nov., isolated from lake sediment.</title>
        <authorList>
            <person name="Qu J.-H."/>
        </authorList>
    </citation>
    <scope>NUCLEOTIDE SEQUENCE [LARGE SCALE GENOMIC DNA]</scope>
    <source>
        <strain evidence="9 10">NBS58-1</strain>
    </source>
</reference>
<feature type="domain" description="Formyl transferase N-terminal" evidence="8">
    <location>
        <begin position="8"/>
        <end position="187"/>
    </location>
</feature>
<comment type="function">
    <text evidence="6">Catalyzes the transfer of a formyl group from 10-formyltetrahydrofolate to 5-phospho-ribosyl-glycinamide (GAR), producing 5-phospho-ribosyl-N-formylglycinamide (FGAR) and tetrahydrofolate.</text>
</comment>
<keyword evidence="3 6" id="KW-0658">Purine biosynthesis</keyword>
<dbReference type="UniPathway" id="UPA00074">
    <property type="reaction ID" value="UER00126"/>
</dbReference>
<evidence type="ECO:0000256" key="5">
    <source>
        <dbReference type="ARBA" id="ARBA00047664"/>
    </source>
</evidence>
<feature type="binding site" evidence="6">
    <location>
        <begin position="18"/>
        <end position="20"/>
    </location>
    <ligand>
        <name>N(1)-(5-phospho-beta-D-ribosyl)glycinamide</name>
        <dbReference type="ChEBI" id="CHEBI:143788"/>
    </ligand>
</feature>
<name>A0A5B6TJQ3_9BACT</name>
<comment type="catalytic activity">
    <reaction evidence="5 6">
        <text>N(1)-(5-phospho-beta-D-ribosyl)glycinamide + (6R)-10-formyltetrahydrofolate = N(2)-formyl-N(1)-(5-phospho-beta-D-ribosyl)glycinamide + (6S)-5,6,7,8-tetrahydrofolate + H(+)</text>
        <dbReference type="Rhea" id="RHEA:15053"/>
        <dbReference type="ChEBI" id="CHEBI:15378"/>
        <dbReference type="ChEBI" id="CHEBI:57453"/>
        <dbReference type="ChEBI" id="CHEBI:143788"/>
        <dbReference type="ChEBI" id="CHEBI:147286"/>
        <dbReference type="ChEBI" id="CHEBI:195366"/>
        <dbReference type="EC" id="2.1.2.2"/>
    </reaction>
</comment>
<evidence type="ECO:0000256" key="4">
    <source>
        <dbReference type="ARBA" id="ARBA00038440"/>
    </source>
</evidence>
<evidence type="ECO:0000313" key="10">
    <source>
        <dbReference type="Proteomes" id="UP000324133"/>
    </source>
</evidence>
<dbReference type="NCBIfam" id="TIGR00639">
    <property type="entry name" value="PurN"/>
    <property type="match status" value="1"/>
</dbReference>
<evidence type="ECO:0000259" key="8">
    <source>
        <dbReference type="Pfam" id="PF00551"/>
    </source>
</evidence>
<dbReference type="PROSITE" id="PS00373">
    <property type="entry name" value="GART"/>
    <property type="match status" value="1"/>
</dbReference>
<dbReference type="EMBL" id="VKKY01000001">
    <property type="protein sequence ID" value="KAA3439687.1"/>
    <property type="molecule type" value="Genomic_DNA"/>
</dbReference>
<comment type="similarity">
    <text evidence="4 6">Belongs to the GART family.</text>
</comment>
<sequence length="203" mass="22096">MGTSAKKKNIVIFASGSGSNAQRLLEQFEDHAHIQVVALFSNNPEAFALQRAQNYGVPTVVFDRASLKAGDVQAQVQAYAPDLIVLAGFLWLLPAAFVQAFPNKIINIHPSLLPKFGGKGMHGQHVHQAVIDAQEAQTGITIHYVNEHYDEGAPIYQEFCAVHPDDTCETLAARVLTLEHKHLPRVVEDLLTSGKNSPETPAA</sequence>
<keyword evidence="7" id="KW-0472">Membrane</keyword>
<dbReference type="InterPro" id="IPR036477">
    <property type="entry name" value="Formyl_transf_N_sf"/>
</dbReference>
<feature type="binding site" evidence="6">
    <location>
        <position position="107"/>
    </location>
    <ligand>
        <name>(6R)-10-formyltetrahydrofolate</name>
        <dbReference type="ChEBI" id="CHEBI:195366"/>
    </ligand>
</feature>
<dbReference type="OrthoDB" id="9806170at2"/>
<keyword evidence="10" id="KW-1185">Reference proteome</keyword>
<dbReference type="InterPro" id="IPR004607">
    <property type="entry name" value="GART"/>
</dbReference>
<evidence type="ECO:0000256" key="6">
    <source>
        <dbReference type="HAMAP-Rule" id="MF_01930"/>
    </source>
</evidence>
<evidence type="ECO:0000256" key="3">
    <source>
        <dbReference type="ARBA" id="ARBA00022755"/>
    </source>
</evidence>
<dbReference type="GO" id="GO:0006189">
    <property type="term" value="P:'de novo' IMP biosynthetic process"/>
    <property type="evidence" value="ECO:0007669"/>
    <property type="project" value="UniProtKB-UniRule"/>
</dbReference>
<evidence type="ECO:0000313" key="9">
    <source>
        <dbReference type="EMBL" id="KAA3439687.1"/>
    </source>
</evidence>
<accession>A0A5B6TJQ3</accession>
<dbReference type="PANTHER" id="PTHR43369">
    <property type="entry name" value="PHOSPHORIBOSYLGLYCINAMIDE FORMYLTRANSFERASE"/>
    <property type="match status" value="1"/>
</dbReference>
<dbReference type="Proteomes" id="UP000324133">
    <property type="component" value="Unassembled WGS sequence"/>
</dbReference>
<proteinExistence type="inferred from homology"/>
<keyword evidence="7" id="KW-1133">Transmembrane helix</keyword>
<comment type="caution">
    <text evidence="9">The sequence shown here is derived from an EMBL/GenBank/DDBJ whole genome shotgun (WGS) entry which is preliminary data.</text>
</comment>
<protein>
    <recommendedName>
        <fullName evidence="6">Phosphoribosylglycinamide formyltransferase</fullName>
        <ecNumber evidence="6">2.1.2.2</ecNumber>
    </recommendedName>
    <alternativeName>
        <fullName evidence="6">5'-phosphoribosylglycinamide transformylase</fullName>
    </alternativeName>
    <alternativeName>
        <fullName evidence="6">GAR transformylase</fullName>
        <shortName evidence="6">GART</shortName>
    </alternativeName>
</protein>
<gene>
    <name evidence="6 9" type="primary">purN</name>
    <name evidence="9" type="ORF">FOA19_03130</name>
</gene>
<keyword evidence="2 6" id="KW-0808">Transferase</keyword>
<dbReference type="InterPro" id="IPR002376">
    <property type="entry name" value="Formyl_transf_N"/>
</dbReference>
<feature type="transmembrane region" description="Helical" evidence="7">
    <location>
        <begin position="83"/>
        <end position="101"/>
    </location>
</feature>
<dbReference type="RefSeq" id="WP_149089328.1">
    <property type="nucleotide sequence ID" value="NZ_VKKY01000001.1"/>
</dbReference>
<dbReference type="AlphaFoldDB" id="A0A5B6TJQ3"/>
<feature type="binding site" evidence="6">
    <location>
        <position position="64"/>
    </location>
    <ligand>
        <name>(6R)-10-formyltetrahydrofolate</name>
        <dbReference type="ChEBI" id="CHEBI:195366"/>
    </ligand>
</feature>
<dbReference type="SUPFAM" id="SSF53328">
    <property type="entry name" value="Formyltransferase"/>
    <property type="match status" value="1"/>
</dbReference>
<evidence type="ECO:0000256" key="2">
    <source>
        <dbReference type="ARBA" id="ARBA00022679"/>
    </source>
</evidence>
<dbReference type="GO" id="GO:0004644">
    <property type="term" value="F:phosphoribosylglycinamide formyltransferase activity"/>
    <property type="evidence" value="ECO:0007669"/>
    <property type="project" value="UniProtKB-UniRule"/>
</dbReference>
<dbReference type="CDD" id="cd08645">
    <property type="entry name" value="FMT_core_GART"/>
    <property type="match status" value="1"/>
</dbReference>
<feature type="active site" description="Proton donor" evidence="6">
    <location>
        <position position="109"/>
    </location>
</feature>
<feature type="site" description="Raises pKa of active site His" evidence="6">
    <location>
        <position position="150"/>
    </location>
</feature>
<keyword evidence="7" id="KW-0812">Transmembrane</keyword>
<dbReference type="PANTHER" id="PTHR43369:SF2">
    <property type="entry name" value="PHOSPHORIBOSYLGLYCINAMIDE FORMYLTRANSFERASE"/>
    <property type="match status" value="1"/>
</dbReference>
<dbReference type="InterPro" id="IPR001555">
    <property type="entry name" value="GART_AS"/>
</dbReference>
<comment type="caution">
    <text evidence="6">Lacks conserved residue(s) required for the propagation of feature annotation.</text>
</comment>
<evidence type="ECO:0000256" key="7">
    <source>
        <dbReference type="SAM" id="Phobius"/>
    </source>
</evidence>
<dbReference type="Gene3D" id="3.40.50.170">
    <property type="entry name" value="Formyl transferase, N-terminal domain"/>
    <property type="match status" value="1"/>
</dbReference>
<organism evidence="9 10">
    <name type="scientific">Rufibacter hautae</name>
    <dbReference type="NCBI Taxonomy" id="2595005"/>
    <lineage>
        <taxon>Bacteria</taxon>
        <taxon>Pseudomonadati</taxon>
        <taxon>Bacteroidota</taxon>
        <taxon>Cytophagia</taxon>
        <taxon>Cytophagales</taxon>
        <taxon>Hymenobacteraceae</taxon>
        <taxon>Rufibacter</taxon>
    </lineage>
</organism>